<dbReference type="CDD" id="cd06344">
    <property type="entry name" value="PBP1_ABC_HAAT-like"/>
    <property type="match status" value="1"/>
</dbReference>
<evidence type="ECO:0000313" key="5">
    <source>
        <dbReference type="Proteomes" id="UP000547209"/>
    </source>
</evidence>
<dbReference type="InterPro" id="IPR028082">
    <property type="entry name" value="Peripla_BP_I"/>
</dbReference>
<proteinExistence type="inferred from homology"/>
<dbReference type="InterPro" id="IPR051010">
    <property type="entry name" value="BCAA_transport"/>
</dbReference>
<dbReference type="PANTHER" id="PTHR30483">
    <property type="entry name" value="LEUCINE-SPECIFIC-BINDING PROTEIN"/>
    <property type="match status" value="1"/>
</dbReference>
<evidence type="ECO:0000256" key="1">
    <source>
        <dbReference type="ARBA" id="ARBA00010062"/>
    </source>
</evidence>
<organism evidence="4 5">
    <name type="scientific">Cohnella nanjingensis</name>
    <dbReference type="NCBI Taxonomy" id="1387779"/>
    <lineage>
        <taxon>Bacteria</taxon>
        <taxon>Bacillati</taxon>
        <taxon>Bacillota</taxon>
        <taxon>Bacilli</taxon>
        <taxon>Bacillales</taxon>
        <taxon>Paenibacillaceae</taxon>
        <taxon>Cohnella</taxon>
    </lineage>
</organism>
<evidence type="ECO:0000259" key="3">
    <source>
        <dbReference type="Pfam" id="PF13458"/>
    </source>
</evidence>
<dbReference type="PANTHER" id="PTHR30483:SF6">
    <property type="entry name" value="PERIPLASMIC BINDING PROTEIN OF ABC TRANSPORTER FOR NATURAL AMINO ACIDS"/>
    <property type="match status" value="1"/>
</dbReference>
<name>A0A7X0RU65_9BACL</name>
<evidence type="ECO:0000313" key="4">
    <source>
        <dbReference type="EMBL" id="MBB6673767.1"/>
    </source>
</evidence>
<dbReference type="InterPro" id="IPR028081">
    <property type="entry name" value="Leu-bd"/>
</dbReference>
<comment type="caution">
    <text evidence="4">The sequence shown here is derived from an EMBL/GenBank/DDBJ whole genome shotgun (WGS) entry which is preliminary data.</text>
</comment>
<comment type="similarity">
    <text evidence="1">Belongs to the leucine-binding protein family.</text>
</comment>
<dbReference type="Proteomes" id="UP000547209">
    <property type="component" value="Unassembled WGS sequence"/>
</dbReference>
<reference evidence="4 5" key="1">
    <citation type="submission" date="2020-08" db="EMBL/GenBank/DDBJ databases">
        <title>Cohnella phylogeny.</title>
        <authorList>
            <person name="Dunlap C."/>
        </authorList>
    </citation>
    <scope>NUCLEOTIDE SEQUENCE [LARGE SCALE GENOMIC DNA]</scope>
    <source>
        <strain evidence="4 5">DSM 28246</strain>
    </source>
</reference>
<sequence length="345" mass="37103">MGVAWPFADRNEGFREGLELALDEINRQGVLGSRIRLIEKDDKSSVTDGLTIAQAFANNSELTAVIGHRSSAVAVPASKVYDHAGLLLLAPSSTAPGLTAAGVDRVFRLIPDDTQIGSTMAAYAHAKRFNNVAIFYANDEYGRGLANAFEDEAKAVGMQTVDRLTDYKDLNDLRRIVAKWKLLGCDAVFVAEVMPDGAKFVSDLRKAGMKVPVIGGDGLDAAALADTAGGAAEDTVVASIFNPFAANEAVRHFVRSYEDKYNEAPRKWAAQGYDSLKLLAYALEQAGSREPSKLAEALKRTKSWQGASGPHSFDGSGDVRDMPIILKQVKDGAFQYLTEGARANE</sequence>
<keyword evidence="2" id="KW-0732">Signal</keyword>
<accession>A0A7X0RU65</accession>
<dbReference type="Pfam" id="PF13458">
    <property type="entry name" value="Peripla_BP_6"/>
    <property type="match status" value="1"/>
</dbReference>
<protein>
    <submittedName>
        <fullName evidence="4">ABC transporter substrate-binding protein</fullName>
    </submittedName>
</protein>
<dbReference type="SUPFAM" id="SSF53822">
    <property type="entry name" value="Periplasmic binding protein-like I"/>
    <property type="match status" value="1"/>
</dbReference>
<dbReference type="AlphaFoldDB" id="A0A7X0RU65"/>
<gene>
    <name evidence="4" type="ORF">H7C19_24095</name>
</gene>
<dbReference type="Gene3D" id="3.40.50.2300">
    <property type="match status" value="2"/>
</dbReference>
<keyword evidence="5" id="KW-1185">Reference proteome</keyword>
<feature type="domain" description="Leucine-binding protein" evidence="3">
    <location>
        <begin position="6"/>
        <end position="332"/>
    </location>
</feature>
<evidence type="ECO:0000256" key="2">
    <source>
        <dbReference type="ARBA" id="ARBA00022729"/>
    </source>
</evidence>
<dbReference type="EMBL" id="JACJVP010000041">
    <property type="protein sequence ID" value="MBB6673767.1"/>
    <property type="molecule type" value="Genomic_DNA"/>
</dbReference>